<dbReference type="PANTHER" id="PTHR23537:SF1">
    <property type="entry name" value="SUGAR TRANSPORTER"/>
    <property type="match status" value="1"/>
</dbReference>
<keyword evidence="1 4" id="KW-0812">Transmembrane</keyword>
<dbReference type="InterPro" id="IPR010645">
    <property type="entry name" value="MFS_4"/>
</dbReference>
<keyword evidence="3 4" id="KW-0472">Membrane</keyword>
<dbReference type="STRING" id="1770053.SAMN05216551_10611"/>
<dbReference type="InterPro" id="IPR036259">
    <property type="entry name" value="MFS_trans_sf"/>
</dbReference>
<dbReference type="Pfam" id="PF06779">
    <property type="entry name" value="MFS_4"/>
    <property type="match status" value="1"/>
</dbReference>
<feature type="transmembrane region" description="Helical" evidence="4">
    <location>
        <begin position="243"/>
        <end position="260"/>
    </location>
</feature>
<dbReference type="Proteomes" id="UP000243719">
    <property type="component" value="Unassembled WGS sequence"/>
</dbReference>
<gene>
    <name evidence="6" type="ORF">SAMN05216551_10611</name>
</gene>
<feature type="transmembrane region" description="Helical" evidence="4">
    <location>
        <begin position="272"/>
        <end position="290"/>
    </location>
</feature>
<feature type="transmembrane region" description="Helical" evidence="4">
    <location>
        <begin position="164"/>
        <end position="185"/>
    </location>
</feature>
<accession>A0A1H2PQM9</accession>
<feature type="transmembrane region" description="Helical" evidence="4">
    <location>
        <begin position="296"/>
        <end position="317"/>
    </location>
</feature>
<evidence type="ECO:0000259" key="5">
    <source>
        <dbReference type="PROSITE" id="PS50850"/>
    </source>
</evidence>
<evidence type="ECO:0000313" key="6">
    <source>
        <dbReference type="EMBL" id="SDV48721.1"/>
    </source>
</evidence>
<dbReference type="EMBL" id="FNLO01000006">
    <property type="protein sequence ID" value="SDV48721.1"/>
    <property type="molecule type" value="Genomic_DNA"/>
</dbReference>
<dbReference type="OrthoDB" id="9797953at2"/>
<sequence>MTSSIRTAGLRAAAEAALILAVGMGFGRFAFTAVLPHMVEEGVITLQQGSLAASANYAGYLLGAFVAVRARARHAHRLCLWSVVATALCLAVLALPLPTWGIVAVRGIAGALSAMSMVAASLWLLEHRGHFRGAPLLYAGVGIGIALSAETLVLAAHAGLHSSGMWLVLGIASLVVGLAAAPGLLASADRPAAVPDAPASTAQAQIAAWPLTVVYGLAGLGYIVTATYLPTLVHSALPGLDPAHVWAVFGLGAVPSCFVWHRVHERLGTRRAMQLNLLVQAVGVALPTLSGSVASYVLSALLVGGTFTGAVTIAVPAAQRVARRTGKNLVATLTLFYGIGQIAGPVLVEVLRAHGNGLSSSLLAATAVLLVAALLASRI</sequence>
<evidence type="ECO:0000256" key="1">
    <source>
        <dbReference type="ARBA" id="ARBA00022692"/>
    </source>
</evidence>
<feature type="transmembrane region" description="Helical" evidence="4">
    <location>
        <begin position="206"/>
        <end position="231"/>
    </location>
</feature>
<feature type="transmembrane region" description="Helical" evidence="4">
    <location>
        <begin position="136"/>
        <end position="158"/>
    </location>
</feature>
<dbReference type="GO" id="GO:0022857">
    <property type="term" value="F:transmembrane transporter activity"/>
    <property type="evidence" value="ECO:0007669"/>
    <property type="project" value="InterPro"/>
</dbReference>
<dbReference type="AlphaFoldDB" id="A0A1H2PQM9"/>
<dbReference type="PANTHER" id="PTHR23537">
    <property type="match status" value="1"/>
</dbReference>
<dbReference type="Gene3D" id="1.20.1250.20">
    <property type="entry name" value="MFS general substrate transporter like domains"/>
    <property type="match status" value="2"/>
</dbReference>
<dbReference type="SUPFAM" id="SSF103473">
    <property type="entry name" value="MFS general substrate transporter"/>
    <property type="match status" value="1"/>
</dbReference>
<proteinExistence type="predicted"/>
<organism evidence="6 7">
    <name type="scientific">Chitinasiproducens palmae</name>
    <dbReference type="NCBI Taxonomy" id="1770053"/>
    <lineage>
        <taxon>Bacteria</taxon>
        <taxon>Pseudomonadati</taxon>
        <taxon>Pseudomonadota</taxon>
        <taxon>Betaproteobacteria</taxon>
        <taxon>Burkholderiales</taxon>
        <taxon>Burkholderiaceae</taxon>
        <taxon>Chitinasiproducens</taxon>
    </lineage>
</organism>
<reference evidence="7" key="1">
    <citation type="submission" date="2016-09" db="EMBL/GenBank/DDBJ databases">
        <authorList>
            <person name="Varghese N."/>
            <person name="Submissions S."/>
        </authorList>
    </citation>
    <scope>NUCLEOTIDE SEQUENCE [LARGE SCALE GENOMIC DNA]</scope>
    <source>
        <strain evidence="7">JS23</strain>
    </source>
</reference>
<evidence type="ECO:0000256" key="3">
    <source>
        <dbReference type="ARBA" id="ARBA00023136"/>
    </source>
</evidence>
<dbReference type="PROSITE" id="PS50850">
    <property type="entry name" value="MFS"/>
    <property type="match status" value="1"/>
</dbReference>
<dbReference type="GO" id="GO:0005886">
    <property type="term" value="C:plasma membrane"/>
    <property type="evidence" value="ECO:0007669"/>
    <property type="project" value="TreeGrafter"/>
</dbReference>
<keyword evidence="7" id="KW-1185">Reference proteome</keyword>
<feature type="transmembrane region" description="Helical" evidence="4">
    <location>
        <begin position="329"/>
        <end position="351"/>
    </location>
</feature>
<evidence type="ECO:0000256" key="4">
    <source>
        <dbReference type="SAM" id="Phobius"/>
    </source>
</evidence>
<name>A0A1H2PQM9_9BURK</name>
<dbReference type="InterPro" id="IPR020846">
    <property type="entry name" value="MFS_dom"/>
</dbReference>
<dbReference type="RefSeq" id="WP_091908072.1">
    <property type="nucleotide sequence ID" value="NZ_FNLO01000006.1"/>
</dbReference>
<feature type="transmembrane region" description="Helical" evidence="4">
    <location>
        <begin position="103"/>
        <end position="124"/>
    </location>
</feature>
<evidence type="ECO:0000313" key="7">
    <source>
        <dbReference type="Proteomes" id="UP000243719"/>
    </source>
</evidence>
<feature type="domain" description="Major facilitator superfamily (MFS) profile" evidence="5">
    <location>
        <begin position="207"/>
        <end position="379"/>
    </location>
</feature>
<dbReference type="CDD" id="cd06180">
    <property type="entry name" value="MFS_YjiJ"/>
    <property type="match status" value="1"/>
</dbReference>
<protein>
    <submittedName>
        <fullName evidence="6">Uncharacterized MFS-type transporter YbfB</fullName>
    </submittedName>
</protein>
<evidence type="ECO:0000256" key="2">
    <source>
        <dbReference type="ARBA" id="ARBA00022989"/>
    </source>
</evidence>
<feature type="transmembrane region" description="Helical" evidence="4">
    <location>
        <begin position="51"/>
        <end position="71"/>
    </location>
</feature>
<feature type="transmembrane region" description="Helical" evidence="4">
    <location>
        <begin position="357"/>
        <end position="376"/>
    </location>
</feature>
<feature type="transmembrane region" description="Helical" evidence="4">
    <location>
        <begin position="12"/>
        <end position="31"/>
    </location>
</feature>
<keyword evidence="2 4" id="KW-1133">Transmembrane helix</keyword>
<feature type="transmembrane region" description="Helical" evidence="4">
    <location>
        <begin position="78"/>
        <end position="97"/>
    </location>
</feature>